<accession>A0AAF0QLS6</accession>
<dbReference type="Proteomes" id="UP001234989">
    <property type="component" value="Chromosome 4"/>
</dbReference>
<reference evidence="1" key="1">
    <citation type="submission" date="2023-08" db="EMBL/GenBank/DDBJ databases">
        <title>A de novo genome assembly of Solanum verrucosum Schlechtendal, a Mexican diploid species geographically isolated from the other diploid A-genome species in potato relatives.</title>
        <authorList>
            <person name="Hosaka K."/>
        </authorList>
    </citation>
    <scope>NUCLEOTIDE SEQUENCE</scope>
    <source>
        <tissue evidence="1">Young leaves</tissue>
    </source>
</reference>
<name>A0AAF0QLS6_SOLVR</name>
<evidence type="ECO:0000313" key="2">
    <source>
        <dbReference type="Proteomes" id="UP001234989"/>
    </source>
</evidence>
<gene>
    <name evidence="1" type="ORF">MTR67_018093</name>
</gene>
<protein>
    <submittedName>
        <fullName evidence="1">Uncharacterized protein</fullName>
    </submittedName>
</protein>
<dbReference type="InterPro" id="IPR012340">
    <property type="entry name" value="NA-bd_OB-fold"/>
</dbReference>
<organism evidence="1 2">
    <name type="scientific">Solanum verrucosum</name>
    <dbReference type="NCBI Taxonomy" id="315347"/>
    <lineage>
        <taxon>Eukaryota</taxon>
        <taxon>Viridiplantae</taxon>
        <taxon>Streptophyta</taxon>
        <taxon>Embryophyta</taxon>
        <taxon>Tracheophyta</taxon>
        <taxon>Spermatophyta</taxon>
        <taxon>Magnoliopsida</taxon>
        <taxon>eudicotyledons</taxon>
        <taxon>Gunneridae</taxon>
        <taxon>Pentapetalae</taxon>
        <taxon>asterids</taxon>
        <taxon>lamiids</taxon>
        <taxon>Solanales</taxon>
        <taxon>Solanaceae</taxon>
        <taxon>Solanoideae</taxon>
        <taxon>Solaneae</taxon>
        <taxon>Solanum</taxon>
    </lineage>
</organism>
<dbReference type="EMBL" id="CP133615">
    <property type="protein sequence ID" value="WMV24708.1"/>
    <property type="molecule type" value="Genomic_DNA"/>
</dbReference>
<dbReference type="Gene3D" id="2.40.50.140">
    <property type="entry name" value="Nucleic acid-binding proteins"/>
    <property type="match status" value="1"/>
</dbReference>
<sequence length="133" mass="15427">MDGTAFISILLWNKETIQLLGKTAKELKEGLLEDAESSYPTEIGDLKEKKFMFKILIKDSNINKKDNVYKVVNFTYDDALLKEYCHPDLQDSLNKSTFECEQSYGEDKLFETPIKNNISECGTLFNYKDIYQE</sequence>
<keyword evidence="2" id="KW-1185">Reference proteome</keyword>
<proteinExistence type="predicted"/>
<evidence type="ECO:0000313" key="1">
    <source>
        <dbReference type="EMBL" id="WMV24708.1"/>
    </source>
</evidence>
<dbReference type="AlphaFoldDB" id="A0AAF0QLS6"/>
<dbReference type="SUPFAM" id="SSF50249">
    <property type="entry name" value="Nucleic acid-binding proteins"/>
    <property type="match status" value="1"/>
</dbReference>